<feature type="domain" description="LytR/CpsA/Psr regulator C-terminal" evidence="2">
    <location>
        <begin position="63"/>
        <end position="154"/>
    </location>
</feature>
<dbReference type="EMBL" id="UINC01189550">
    <property type="protein sequence ID" value="SVE03292.1"/>
    <property type="molecule type" value="Genomic_DNA"/>
</dbReference>
<dbReference type="Gene3D" id="3.30.70.2390">
    <property type="match status" value="1"/>
</dbReference>
<evidence type="ECO:0000259" key="2">
    <source>
        <dbReference type="Pfam" id="PF13399"/>
    </source>
</evidence>
<keyword evidence="1" id="KW-0472">Membrane</keyword>
<dbReference type="Pfam" id="PF13399">
    <property type="entry name" value="LytR_C"/>
    <property type="match status" value="1"/>
</dbReference>
<dbReference type="InterPro" id="IPR027381">
    <property type="entry name" value="LytR/CpsA/Psr_C"/>
</dbReference>
<sequence>MLPKVQFLKTYILFVGIVAFGFIYLSLGELIPPSLTNELIFPEISPQLFLAKNVYVEHPNQNIEVEVLNGCGVPFLAAKTTDFLRSKHFDVVFSGNAKNQLYQHTMILQRNEKIESLKKIADSFGLELDDSKHIIIVPDESLCLDVTVILGADYRKFAELIEHISNSPL</sequence>
<accession>A0A383A663</accession>
<reference evidence="3" key="1">
    <citation type="submission" date="2018-05" db="EMBL/GenBank/DDBJ databases">
        <authorList>
            <person name="Lanie J.A."/>
            <person name="Ng W.-L."/>
            <person name="Kazmierczak K.M."/>
            <person name="Andrzejewski T.M."/>
            <person name="Davidsen T.M."/>
            <person name="Wayne K.J."/>
            <person name="Tettelin H."/>
            <person name="Glass J.I."/>
            <person name="Rusch D."/>
            <person name="Podicherti R."/>
            <person name="Tsui H.-C.T."/>
            <person name="Winkler M.E."/>
        </authorList>
    </citation>
    <scope>NUCLEOTIDE SEQUENCE</scope>
</reference>
<evidence type="ECO:0000256" key="1">
    <source>
        <dbReference type="SAM" id="Phobius"/>
    </source>
</evidence>
<protein>
    <recommendedName>
        <fullName evidence="2">LytR/CpsA/Psr regulator C-terminal domain-containing protein</fullName>
    </recommendedName>
</protein>
<dbReference type="AlphaFoldDB" id="A0A383A663"/>
<gene>
    <name evidence="3" type="ORF">METZ01_LOCUS456146</name>
</gene>
<keyword evidence="1" id="KW-0812">Transmembrane</keyword>
<organism evidence="3">
    <name type="scientific">marine metagenome</name>
    <dbReference type="NCBI Taxonomy" id="408172"/>
    <lineage>
        <taxon>unclassified sequences</taxon>
        <taxon>metagenomes</taxon>
        <taxon>ecological metagenomes</taxon>
    </lineage>
</organism>
<keyword evidence="1" id="KW-1133">Transmembrane helix</keyword>
<proteinExistence type="predicted"/>
<evidence type="ECO:0000313" key="3">
    <source>
        <dbReference type="EMBL" id="SVE03292.1"/>
    </source>
</evidence>
<feature type="transmembrane region" description="Helical" evidence="1">
    <location>
        <begin position="7"/>
        <end position="27"/>
    </location>
</feature>
<name>A0A383A663_9ZZZZ</name>